<keyword evidence="7" id="KW-0282">Flagellum</keyword>
<evidence type="ECO:0000313" key="7">
    <source>
        <dbReference type="EMBL" id="PWL52522.1"/>
    </source>
</evidence>
<evidence type="ECO:0000256" key="3">
    <source>
        <dbReference type="ARBA" id="ARBA00022490"/>
    </source>
</evidence>
<dbReference type="Proteomes" id="UP000246114">
    <property type="component" value="Unassembled WGS sequence"/>
</dbReference>
<dbReference type="Pfam" id="PF02561">
    <property type="entry name" value="FliS"/>
    <property type="match status" value="1"/>
</dbReference>
<evidence type="ECO:0000313" key="8">
    <source>
        <dbReference type="Proteomes" id="UP000246114"/>
    </source>
</evidence>
<evidence type="ECO:0000256" key="6">
    <source>
        <dbReference type="PIRNR" id="PIRNR039090"/>
    </source>
</evidence>
<dbReference type="PANTHER" id="PTHR34773">
    <property type="entry name" value="FLAGELLAR SECRETION CHAPERONE FLIS"/>
    <property type="match status" value="1"/>
</dbReference>
<gene>
    <name evidence="7" type="primary">fliS</name>
    <name evidence="7" type="ORF">DBY38_10320</name>
</gene>
<comment type="caution">
    <text evidence="7">The sequence shown here is derived from an EMBL/GenBank/DDBJ whole genome shotgun (WGS) entry which is preliminary data.</text>
</comment>
<dbReference type="GO" id="GO:0071973">
    <property type="term" value="P:bacterial-type flagellum-dependent cell motility"/>
    <property type="evidence" value="ECO:0007669"/>
    <property type="project" value="TreeGrafter"/>
</dbReference>
<dbReference type="Gene3D" id="1.20.120.340">
    <property type="entry name" value="Flagellar protein FliS"/>
    <property type="match status" value="1"/>
</dbReference>
<protein>
    <recommendedName>
        <fullName evidence="6">Flagellar secretion chaperone FliS</fullName>
    </recommendedName>
</protein>
<dbReference type="EMBL" id="QAMZ01000048">
    <property type="protein sequence ID" value="PWL52522.1"/>
    <property type="molecule type" value="Genomic_DNA"/>
</dbReference>
<evidence type="ECO:0000256" key="2">
    <source>
        <dbReference type="ARBA" id="ARBA00008787"/>
    </source>
</evidence>
<dbReference type="GO" id="GO:0005829">
    <property type="term" value="C:cytosol"/>
    <property type="evidence" value="ECO:0007669"/>
    <property type="project" value="UniProtKB-SubCell"/>
</dbReference>
<dbReference type="NCBIfam" id="TIGR00208">
    <property type="entry name" value="fliS"/>
    <property type="match status" value="1"/>
</dbReference>
<evidence type="ECO:0000256" key="1">
    <source>
        <dbReference type="ARBA" id="ARBA00004514"/>
    </source>
</evidence>
<dbReference type="InterPro" id="IPR036584">
    <property type="entry name" value="FliS_sf"/>
</dbReference>
<organism evidence="7 8">
    <name type="scientific">Clostridium cadaveris</name>
    <dbReference type="NCBI Taxonomy" id="1529"/>
    <lineage>
        <taxon>Bacteria</taxon>
        <taxon>Bacillati</taxon>
        <taxon>Bacillota</taxon>
        <taxon>Clostridia</taxon>
        <taxon>Eubacteriales</taxon>
        <taxon>Clostridiaceae</taxon>
        <taxon>Clostridium</taxon>
    </lineage>
</organism>
<keyword evidence="5" id="KW-0143">Chaperone</keyword>
<keyword evidence="4 6" id="KW-1005">Bacterial flagellum biogenesis</keyword>
<dbReference type="SUPFAM" id="SSF101116">
    <property type="entry name" value="Flagellar export chaperone FliS"/>
    <property type="match status" value="1"/>
</dbReference>
<dbReference type="RefSeq" id="WP_027639905.1">
    <property type="nucleotide sequence ID" value="NZ_BAAACD010000011.1"/>
</dbReference>
<name>A0A316M1Z6_9CLOT</name>
<comment type="subcellular location">
    <subcellularLocation>
        <location evidence="1 6">Cytoplasm</location>
        <location evidence="1 6">Cytosol</location>
    </subcellularLocation>
</comment>
<dbReference type="AlphaFoldDB" id="A0A316M1Z6"/>
<comment type="similarity">
    <text evidence="2 6">Belongs to the FliS family.</text>
</comment>
<proteinExistence type="inferred from homology"/>
<sequence>MHCANPYNVYKQNSINMASKDSLLIMLVDATVRCTKIARKAIDDRNIPLAHKELTRVQDIYIELMATLNMDGGDFTKDLYKLYEFVKDKLYEANIKKDVAIIDEVMPIIEEIRNMWHEASKLVAAK</sequence>
<reference evidence="7 8" key="1">
    <citation type="submission" date="2018-03" db="EMBL/GenBank/DDBJ databases">
        <title>The uncultured portion of the human microbiome is neutrally assembled.</title>
        <authorList>
            <person name="Jeraldo P."/>
            <person name="Boardman L."/>
            <person name="White B.A."/>
            <person name="Nelson H."/>
            <person name="Goldenfeld N."/>
            <person name="Chia N."/>
        </authorList>
    </citation>
    <scope>NUCLEOTIDE SEQUENCE [LARGE SCALE GENOMIC DNA]</scope>
    <source>
        <strain evidence="7">CIM:MAG 903</strain>
    </source>
</reference>
<dbReference type="CDD" id="cd16098">
    <property type="entry name" value="FliS"/>
    <property type="match status" value="1"/>
</dbReference>
<evidence type="ECO:0000256" key="5">
    <source>
        <dbReference type="ARBA" id="ARBA00023186"/>
    </source>
</evidence>
<dbReference type="GO" id="GO:0044780">
    <property type="term" value="P:bacterial-type flagellum assembly"/>
    <property type="evidence" value="ECO:0007669"/>
    <property type="project" value="InterPro"/>
</dbReference>
<keyword evidence="3 6" id="KW-0963">Cytoplasm</keyword>
<keyword evidence="7" id="KW-0966">Cell projection</keyword>
<dbReference type="PANTHER" id="PTHR34773:SF1">
    <property type="entry name" value="FLAGELLAR SECRETION CHAPERONE FLIS"/>
    <property type="match status" value="1"/>
</dbReference>
<dbReference type="PIRSF" id="PIRSF039090">
    <property type="entry name" value="Flis"/>
    <property type="match status" value="1"/>
</dbReference>
<accession>A0A316M1Z6</accession>
<dbReference type="InterPro" id="IPR003713">
    <property type="entry name" value="FliS"/>
</dbReference>
<evidence type="ECO:0000256" key="4">
    <source>
        <dbReference type="ARBA" id="ARBA00022795"/>
    </source>
</evidence>
<keyword evidence="7" id="KW-0969">Cilium</keyword>